<comment type="subcellular location">
    <subcellularLocation>
        <location evidence="1 9">Cytoplasm</location>
    </subcellularLocation>
</comment>
<proteinExistence type="inferred from homology"/>
<dbReference type="KEGG" id="gai:IMCC3135_00015"/>
<dbReference type="EMBL" id="CP018632">
    <property type="protein sequence ID" value="ASJ70134.1"/>
    <property type="molecule type" value="Genomic_DNA"/>
</dbReference>
<dbReference type="Gene3D" id="1.20.1050.90">
    <property type="entry name" value="RecF/RecN/SMC, N-terminal domain"/>
    <property type="match status" value="1"/>
</dbReference>
<keyword evidence="12" id="KW-1185">Reference proteome</keyword>
<evidence type="ECO:0000256" key="1">
    <source>
        <dbReference type="ARBA" id="ARBA00004496"/>
    </source>
</evidence>
<dbReference type="GO" id="GO:0005524">
    <property type="term" value="F:ATP binding"/>
    <property type="evidence" value="ECO:0007669"/>
    <property type="project" value="UniProtKB-UniRule"/>
</dbReference>
<dbReference type="InterPro" id="IPR027417">
    <property type="entry name" value="P-loop_NTPase"/>
</dbReference>
<evidence type="ECO:0000313" key="11">
    <source>
        <dbReference type="EMBL" id="ASJ70134.1"/>
    </source>
</evidence>
<evidence type="ECO:0000313" key="12">
    <source>
        <dbReference type="Proteomes" id="UP000250079"/>
    </source>
</evidence>
<dbReference type="InterPro" id="IPR001238">
    <property type="entry name" value="DNA-binding_RecF"/>
</dbReference>
<comment type="function">
    <text evidence="9">The RecF protein is involved in DNA metabolism; it is required for DNA replication and normal SOS inducibility. RecF binds preferentially to single-stranded, linear DNA. It also seems to bind ATP.</text>
</comment>
<keyword evidence="5 9" id="KW-0235">DNA replication</keyword>
<evidence type="ECO:0000256" key="2">
    <source>
        <dbReference type="ARBA" id="ARBA00008016"/>
    </source>
</evidence>
<dbReference type="InterPro" id="IPR003395">
    <property type="entry name" value="RecF/RecN/SMC_N"/>
</dbReference>
<dbReference type="GO" id="GO:0006260">
    <property type="term" value="P:DNA replication"/>
    <property type="evidence" value="ECO:0007669"/>
    <property type="project" value="UniProtKB-UniRule"/>
</dbReference>
<dbReference type="PANTHER" id="PTHR32182">
    <property type="entry name" value="DNA REPLICATION AND REPAIR PROTEIN RECF"/>
    <property type="match status" value="1"/>
</dbReference>
<dbReference type="GO" id="GO:0009432">
    <property type="term" value="P:SOS response"/>
    <property type="evidence" value="ECO:0007669"/>
    <property type="project" value="UniProtKB-UniRule"/>
</dbReference>
<dbReference type="AlphaFoldDB" id="A0A2Z2NSI6"/>
<evidence type="ECO:0000256" key="7">
    <source>
        <dbReference type="ARBA" id="ARBA00022840"/>
    </source>
</evidence>
<dbReference type="Pfam" id="PF02463">
    <property type="entry name" value="SMC_N"/>
    <property type="match status" value="1"/>
</dbReference>
<evidence type="ECO:0000256" key="8">
    <source>
        <dbReference type="ARBA" id="ARBA00023125"/>
    </source>
</evidence>
<accession>A0A2Z2NSI6</accession>
<evidence type="ECO:0000259" key="10">
    <source>
        <dbReference type="Pfam" id="PF02463"/>
    </source>
</evidence>
<keyword evidence="8 9" id="KW-0238">DNA-binding</keyword>
<dbReference type="PANTHER" id="PTHR32182:SF0">
    <property type="entry name" value="DNA REPLICATION AND REPAIR PROTEIN RECF"/>
    <property type="match status" value="1"/>
</dbReference>
<keyword evidence="6 9" id="KW-0547">Nucleotide-binding</keyword>
<dbReference type="InterPro" id="IPR042174">
    <property type="entry name" value="RecF_2"/>
</dbReference>
<dbReference type="GO" id="GO:0005737">
    <property type="term" value="C:cytoplasm"/>
    <property type="evidence" value="ECO:0007669"/>
    <property type="project" value="UniProtKB-SubCell"/>
</dbReference>
<comment type="similarity">
    <text evidence="2 9">Belongs to the RecF family.</text>
</comment>
<keyword evidence="9" id="KW-0234">DNA repair</keyword>
<feature type="binding site" evidence="9">
    <location>
        <begin position="30"/>
        <end position="37"/>
    </location>
    <ligand>
        <name>ATP</name>
        <dbReference type="ChEBI" id="CHEBI:30616"/>
    </ligand>
</feature>
<dbReference type="InterPro" id="IPR018078">
    <property type="entry name" value="DNA-binding_RecF_CS"/>
</dbReference>
<keyword evidence="9" id="KW-0227">DNA damage</keyword>
<dbReference type="Gene3D" id="3.40.50.300">
    <property type="entry name" value="P-loop containing nucleotide triphosphate hydrolases"/>
    <property type="match status" value="1"/>
</dbReference>
<dbReference type="HAMAP" id="MF_00365">
    <property type="entry name" value="RecF"/>
    <property type="match status" value="1"/>
</dbReference>
<evidence type="ECO:0000256" key="3">
    <source>
        <dbReference type="ARBA" id="ARBA00020170"/>
    </source>
</evidence>
<dbReference type="SUPFAM" id="SSF52540">
    <property type="entry name" value="P-loop containing nucleoside triphosphate hydrolases"/>
    <property type="match status" value="1"/>
</dbReference>
<dbReference type="NCBIfam" id="TIGR00611">
    <property type="entry name" value="recf"/>
    <property type="match status" value="1"/>
</dbReference>
<keyword evidence="9" id="KW-0742">SOS response</keyword>
<name>A0A2Z2NSI6_9GAMM</name>
<dbReference type="GO" id="GO:0000731">
    <property type="term" value="P:DNA synthesis involved in DNA repair"/>
    <property type="evidence" value="ECO:0007669"/>
    <property type="project" value="TreeGrafter"/>
</dbReference>
<evidence type="ECO:0000256" key="5">
    <source>
        <dbReference type="ARBA" id="ARBA00022705"/>
    </source>
</evidence>
<keyword evidence="4 9" id="KW-0963">Cytoplasm</keyword>
<evidence type="ECO:0000256" key="9">
    <source>
        <dbReference type="HAMAP-Rule" id="MF_00365"/>
    </source>
</evidence>
<dbReference type="Proteomes" id="UP000250079">
    <property type="component" value="Chromosome"/>
</dbReference>
<feature type="domain" description="RecF/RecN/SMC N-terminal" evidence="10">
    <location>
        <begin position="3"/>
        <end position="343"/>
    </location>
</feature>
<reference evidence="11 12" key="1">
    <citation type="submission" date="2016-12" db="EMBL/GenBank/DDBJ databases">
        <authorList>
            <person name="Song W.-J."/>
            <person name="Kurnit D.M."/>
        </authorList>
    </citation>
    <scope>NUCLEOTIDE SEQUENCE [LARGE SCALE GENOMIC DNA]</scope>
    <source>
        <strain evidence="11 12">IMCC3135</strain>
    </source>
</reference>
<gene>
    <name evidence="11" type="primary">recF_1</name>
    <name evidence="9" type="synonym">recF</name>
    <name evidence="11" type="ORF">IMCC3135_00015</name>
</gene>
<dbReference type="GO" id="GO:0006302">
    <property type="term" value="P:double-strand break repair"/>
    <property type="evidence" value="ECO:0007669"/>
    <property type="project" value="TreeGrafter"/>
</dbReference>
<protein>
    <recommendedName>
        <fullName evidence="3 9">DNA replication and repair protein RecF</fullName>
    </recommendedName>
</protein>
<dbReference type="PROSITE" id="PS00617">
    <property type="entry name" value="RECF_1"/>
    <property type="match status" value="1"/>
</dbReference>
<organism evidence="11 12">
    <name type="scientific">Granulosicoccus antarcticus IMCC3135</name>
    <dbReference type="NCBI Taxonomy" id="1192854"/>
    <lineage>
        <taxon>Bacteria</taxon>
        <taxon>Pseudomonadati</taxon>
        <taxon>Pseudomonadota</taxon>
        <taxon>Gammaproteobacteria</taxon>
        <taxon>Chromatiales</taxon>
        <taxon>Granulosicoccaceae</taxon>
        <taxon>Granulosicoccus</taxon>
    </lineage>
</organism>
<dbReference type="GO" id="GO:0003697">
    <property type="term" value="F:single-stranded DNA binding"/>
    <property type="evidence" value="ECO:0007669"/>
    <property type="project" value="UniProtKB-UniRule"/>
</dbReference>
<evidence type="ECO:0000256" key="6">
    <source>
        <dbReference type="ARBA" id="ARBA00022741"/>
    </source>
</evidence>
<sequence length="356" mass="40893">MILTKLEVSSFRNVVNLSLEPHPRLNLITGDNGAGKSSILEAIQCLSTGHSFRTRKARELISRQSQSFTLTALFKDPNTAREHRCGLQRMRDGSVELRLDFEEVGSMSGVTRLLPVKALTPDSHKLIQEGPHERRQFLDWGVFHMEHSFFDIWKQFKRSLSQRNQLLRDSGSINELRTWDGLFVESAEQLNKLRAVYVEQLAIALQKRMTDINARFHVELQYRSGWSDEHKLADLLIRNLDYHRRMKTTTDGPHRAELSLLVDGVPAKQVLSRGQQKVLVYLLHLSQLDLLANINARQAVVLCDDLTSELDKEHSTELIRQLLDLDGQVFVSAVDLEVLRDYEHTEFRIEHGGLKK</sequence>
<dbReference type="OrthoDB" id="9803889at2"/>
<keyword evidence="7 9" id="KW-0067">ATP-binding</keyword>
<evidence type="ECO:0000256" key="4">
    <source>
        <dbReference type="ARBA" id="ARBA00022490"/>
    </source>
</evidence>
<dbReference type="RefSeq" id="WP_088915702.1">
    <property type="nucleotide sequence ID" value="NZ_CP018632.1"/>
</dbReference>